<feature type="domain" description="Gylcosyl hydrolase 115 C-terminal" evidence="3">
    <location>
        <begin position="674"/>
        <end position="842"/>
    </location>
</feature>
<evidence type="ECO:0000256" key="1">
    <source>
        <dbReference type="ARBA" id="ARBA00022801"/>
    </source>
</evidence>
<protein>
    <submittedName>
        <fullName evidence="4">Glycosyl hydrolase 115 family protein</fullName>
    </submittedName>
</protein>
<accession>A0A938WR88</accession>
<evidence type="ECO:0000313" key="4">
    <source>
        <dbReference type="EMBL" id="MBM6673216.1"/>
    </source>
</evidence>
<dbReference type="Gene3D" id="3.20.20.520">
    <property type="entry name" value="Glycosyl hydrolase family 115"/>
    <property type="match status" value="1"/>
</dbReference>
<keyword evidence="1 4" id="KW-0378">Hydrolase</keyword>
<dbReference type="Pfam" id="PF15979">
    <property type="entry name" value="Glyco_hydro_115"/>
    <property type="match status" value="1"/>
</dbReference>
<dbReference type="InterPro" id="IPR042301">
    <property type="entry name" value="GH115_sf"/>
</dbReference>
<dbReference type="GO" id="GO:0016787">
    <property type="term" value="F:hydrolase activity"/>
    <property type="evidence" value="ECO:0007669"/>
    <property type="project" value="UniProtKB-KW"/>
</dbReference>
<evidence type="ECO:0000259" key="3">
    <source>
        <dbReference type="Pfam" id="PF17829"/>
    </source>
</evidence>
<dbReference type="AlphaFoldDB" id="A0A938WR88"/>
<dbReference type="Proteomes" id="UP000706891">
    <property type="component" value="Unassembled WGS sequence"/>
</dbReference>
<dbReference type="Gene3D" id="1.20.58.2150">
    <property type="match status" value="1"/>
</dbReference>
<dbReference type="Gene3D" id="3.30.379.10">
    <property type="entry name" value="Chitobiase/beta-hexosaminidase domain 2-like"/>
    <property type="match status" value="1"/>
</dbReference>
<comment type="caution">
    <text evidence="4">The sequence shown here is derived from an EMBL/GenBank/DDBJ whole genome shotgun (WGS) entry which is preliminary data.</text>
</comment>
<organism evidence="4 5">
    <name type="scientific">Marseilla massiliensis</name>
    <dbReference type="NCBI Taxonomy" id="1841864"/>
    <lineage>
        <taxon>Bacteria</taxon>
        <taxon>Pseudomonadati</taxon>
        <taxon>Bacteroidota</taxon>
        <taxon>Bacteroidia</taxon>
        <taxon>Bacteroidales</taxon>
        <taxon>Prevotellaceae</taxon>
        <taxon>Marseilla</taxon>
    </lineage>
</organism>
<reference evidence="4" key="2">
    <citation type="journal article" date="2021" name="Sci. Rep.">
        <title>The distribution of antibiotic resistance genes in chicken gut microbiota commensals.</title>
        <authorList>
            <person name="Juricova H."/>
            <person name="Matiasovicova J."/>
            <person name="Kubasova T."/>
            <person name="Cejkova D."/>
            <person name="Rychlik I."/>
        </authorList>
    </citation>
    <scope>NUCLEOTIDE SEQUENCE</scope>
    <source>
        <strain evidence="4">An824</strain>
    </source>
</reference>
<proteinExistence type="predicted"/>
<keyword evidence="2" id="KW-0732">Signal</keyword>
<evidence type="ECO:0000313" key="5">
    <source>
        <dbReference type="Proteomes" id="UP000706891"/>
    </source>
</evidence>
<evidence type="ECO:0000256" key="2">
    <source>
        <dbReference type="SAM" id="SignalP"/>
    </source>
</evidence>
<gene>
    <name evidence="4" type="ORF">H6A34_04910</name>
</gene>
<dbReference type="GO" id="GO:0005975">
    <property type="term" value="P:carbohydrate metabolic process"/>
    <property type="evidence" value="ECO:0007669"/>
    <property type="project" value="UniProtKB-ARBA"/>
</dbReference>
<dbReference type="InterPro" id="IPR029018">
    <property type="entry name" value="Hex-like_dom2"/>
</dbReference>
<dbReference type="Pfam" id="PF17829">
    <property type="entry name" value="GH115_C"/>
    <property type="match status" value="1"/>
</dbReference>
<dbReference type="EMBL" id="JACJJG010000015">
    <property type="protein sequence ID" value="MBM6673216.1"/>
    <property type="molecule type" value="Genomic_DNA"/>
</dbReference>
<dbReference type="SUPFAM" id="SSF55545">
    <property type="entry name" value="beta-N-acetylhexosaminidase-like domain"/>
    <property type="match status" value="1"/>
</dbReference>
<dbReference type="PANTHER" id="PTHR37842">
    <property type="match status" value="1"/>
</dbReference>
<feature type="signal peptide" evidence="2">
    <location>
        <begin position="1"/>
        <end position="24"/>
    </location>
</feature>
<dbReference type="InterPro" id="IPR031924">
    <property type="entry name" value="GH115"/>
</dbReference>
<dbReference type="PANTHER" id="PTHR37842:SF2">
    <property type="entry name" value="GYLCOSYL HYDROLASE 115 C-TERMINAL DOMAIN-CONTAINING PROTEIN"/>
    <property type="match status" value="1"/>
</dbReference>
<dbReference type="Gene3D" id="2.60.120.1620">
    <property type="match status" value="1"/>
</dbReference>
<keyword evidence="5" id="KW-1185">Reference proteome</keyword>
<feature type="chain" id="PRO_5037979972" evidence="2">
    <location>
        <begin position="25"/>
        <end position="859"/>
    </location>
</feature>
<name>A0A938WR88_9BACT</name>
<dbReference type="InterPro" id="IPR041437">
    <property type="entry name" value="GH115_C"/>
</dbReference>
<sequence>MNMKHINLATILLSLLTFATNINAAERFVDFTSGDFLLNADNKAEIYIDAKDCKGVGIAAANLATDINKVCGATARTTSNAATARIIAGTIGHSYEIDRLVKAKAIDKSALKGKREKYIITIADGKLIIAGSDRRGTIYGIYELSRQIGVSPWYYWADTPVKRHERIYIKKGVYTDGEPVVRYRGIFLNDEAPCLTTWVKNTFGTDYGNHKFYSKVFELILRLKGNFLWPAMWSWAFYADDPLNSKTADEMGVMIGTSHHEPMARNHQEWARNRDKYGEWNYATNKDVIDRFFREGIERAKGTEDVITIGMRGDGDAPMGGAEGKDHEYVPQYEKNMKLMKNIFTNQRKIISDVTGRPAKETPQVWALYKEVLDYYDRGMKIPDDVTLLLCDDNWGNVRRVPSAGERDRAGGWGLYYHVDYVGAPRNSKWLNCTPPQNMCEQLGLAYDYGIDRLWILNVGDLKPMEYAISLFMDMAWNPKRFTPGTVTEHIRMFCEQQFGAEQADEAARIINLYLKYNGRVTPEMLDRHTYNTKTGEWRQVADDYMRLEAEALRQYIDLPEEYRDAYRELVLFPVQAMSNLYQMYYAQAMNHRLHTLGDPEANVWADHVERAFKRDSMLCAQYNHDIAGGKWNGMMTQKHIGYTDWNDSFAADTQPEVLRVADNGAGGFVNKGDNGYVAMEAGSWYGMANAAEATWTYIPYIGRTEGGMALTPYTKATDGASLSYRFTLPAGTRTDNGKVNVHIVVKSTLDFLNQGGLCYGVSIDGCTPQKVNFNKNLNEKPDNAYTVYYPTVARRAVESVVTLPLGDGNGGTHELTISPYDPGIVFEKIVVDYGGYTPSYLFMEPSERSREGSAATEK</sequence>
<reference evidence="4" key="1">
    <citation type="submission" date="2020-08" db="EMBL/GenBank/DDBJ databases">
        <authorList>
            <person name="Cejkova D."/>
            <person name="Kubasova T."/>
            <person name="Jahodarova E."/>
            <person name="Rychlik I."/>
        </authorList>
    </citation>
    <scope>NUCLEOTIDE SEQUENCE</scope>
    <source>
        <strain evidence="4">An824</strain>
    </source>
</reference>